<comment type="caution">
    <text evidence="1">The sequence shown here is derived from an EMBL/GenBank/DDBJ whole genome shotgun (WGS) entry which is preliminary data.</text>
</comment>
<sequence length="63" mass="7265">MASCNGERRWWRLTLDADQRGEVSASWAQARRESALSFLWMTGRNWRGRGCTVHRAPSGVWAE</sequence>
<keyword evidence="2" id="KW-1185">Reference proteome</keyword>
<proteinExistence type="predicted"/>
<protein>
    <submittedName>
        <fullName evidence="1">Uncharacterized protein</fullName>
    </submittedName>
</protein>
<reference evidence="1" key="1">
    <citation type="submission" date="2021-12" db="EMBL/GenBank/DDBJ databases">
        <title>Comparative genomics, transcriptomics and evolutionary studies reveal genomic signatures of adaptation to plant cell wall in hemibiotrophic fungi.</title>
        <authorList>
            <consortium name="DOE Joint Genome Institute"/>
            <person name="Baroncelli R."/>
            <person name="Diaz J.F."/>
            <person name="Benocci T."/>
            <person name="Peng M."/>
            <person name="Battaglia E."/>
            <person name="Haridas S."/>
            <person name="Andreopoulos W."/>
            <person name="Labutti K."/>
            <person name="Pangilinan J."/>
            <person name="Floch G.L."/>
            <person name="Makela M.R."/>
            <person name="Henrissat B."/>
            <person name="Grigoriev I.V."/>
            <person name="Crouch J.A."/>
            <person name="De Vries R.P."/>
            <person name="Sukno S.A."/>
            <person name="Thon M.R."/>
        </authorList>
    </citation>
    <scope>NUCLEOTIDE SEQUENCE</scope>
    <source>
        <strain evidence="1">CBS 112980</strain>
    </source>
</reference>
<dbReference type="EMBL" id="JAHMHS010000106">
    <property type="protein sequence ID" value="KAK1717474.1"/>
    <property type="molecule type" value="Genomic_DNA"/>
</dbReference>
<evidence type="ECO:0000313" key="2">
    <source>
        <dbReference type="Proteomes" id="UP001244207"/>
    </source>
</evidence>
<dbReference type="RefSeq" id="XP_060360961.1">
    <property type="nucleotide sequence ID" value="XM_060501841.1"/>
</dbReference>
<dbReference type="AlphaFoldDB" id="A0AAD8UBG8"/>
<accession>A0AAD8UBG8</accession>
<name>A0AAD8UBG8_GLOAC</name>
<gene>
    <name evidence="1" type="ORF">BDZ83DRAFT_23604</name>
</gene>
<organism evidence="1 2">
    <name type="scientific">Glomerella acutata</name>
    <name type="common">Colletotrichum acutatum</name>
    <dbReference type="NCBI Taxonomy" id="27357"/>
    <lineage>
        <taxon>Eukaryota</taxon>
        <taxon>Fungi</taxon>
        <taxon>Dikarya</taxon>
        <taxon>Ascomycota</taxon>
        <taxon>Pezizomycotina</taxon>
        <taxon>Sordariomycetes</taxon>
        <taxon>Hypocreomycetidae</taxon>
        <taxon>Glomerellales</taxon>
        <taxon>Glomerellaceae</taxon>
        <taxon>Colletotrichum</taxon>
        <taxon>Colletotrichum acutatum species complex</taxon>
    </lineage>
</organism>
<evidence type="ECO:0000313" key="1">
    <source>
        <dbReference type="EMBL" id="KAK1717474.1"/>
    </source>
</evidence>
<dbReference type="Proteomes" id="UP001244207">
    <property type="component" value="Unassembled WGS sequence"/>
</dbReference>
<dbReference type="GeneID" id="85385740"/>